<feature type="signal peptide" evidence="1">
    <location>
        <begin position="1"/>
        <end position="20"/>
    </location>
</feature>
<dbReference type="eggNOG" id="COG2113">
    <property type="taxonomic scope" value="Bacteria"/>
</dbReference>
<evidence type="ECO:0000313" key="3">
    <source>
        <dbReference type="EMBL" id="AIR90658.1"/>
    </source>
</evidence>
<evidence type="ECO:0000259" key="2">
    <source>
        <dbReference type="Pfam" id="PF04069"/>
    </source>
</evidence>
<dbReference type="GO" id="GO:0015871">
    <property type="term" value="P:choline transport"/>
    <property type="evidence" value="ECO:0007669"/>
    <property type="project" value="InterPro"/>
</dbReference>
<keyword evidence="1" id="KW-0732">Signal</keyword>
<dbReference type="SUPFAM" id="SSF53850">
    <property type="entry name" value="Periplasmic binding protein-like II"/>
    <property type="match status" value="1"/>
</dbReference>
<feature type="chain" id="PRO_5001852155" evidence="1">
    <location>
        <begin position="21"/>
        <end position="302"/>
    </location>
</feature>
<dbReference type="CDD" id="cd13640">
    <property type="entry name" value="PBP2_ChoX"/>
    <property type="match status" value="1"/>
</dbReference>
<keyword evidence="4" id="KW-1185">Reference proteome</keyword>
<protein>
    <submittedName>
        <fullName evidence="3">Glycine/betaine ABC transporter substrate-binding protein</fullName>
    </submittedName>
</protein>
<dbReference type="KEGG" id="psw:LK03_15875"/>
<evidence type="ECO:0000256" key="1">
    <source>
        <dbReference type="SAM" id="SignalP"/>
    </source>
</evidence>
<dbReference type="AlphaFoldDB" id="A0A089YG47"/>
<dbReference type="Gene3D" id="3.40.190.100">
    <property type="entry name" value="Glycine betaine-binding periplasmic protein, domain 2"/>
    <property type="match status" value="1"/>
</dbReference>
<dbReference type="GO" id="GO:0022857">
    <property type="term" value="F:transmembrane transporter activity"/>
    <property type="evidence" value="ECO:0007669"/>
    <property type="project" value="InterPro"/>
</dbReference>
<feature type="domain" description="ABC-type glycine betaine transport system substrate-binding" evidence="2">
    <location>
        <begin position="27"/>
        <end position="281"/>
    </location>
</feature>
<dbReference type="InterPro" id="IPR017783">
    <property type="entry name" value="ABC_choline_sub-bd"/>
</dbReference>
<name>A0A089YG47_9PSED</name>
<dbReference type="InterPro" id="IPR007210">
    <property type="entry name" value="ABC_Gly_betaine_transp_sub-bd"/>
</dbReference>
<dbReference type="STRING" id="157783.LK03_15875"/>
<evidence type="ECO:0000313" key="4">
    <source>
        <dbReference type="Proteomes" id="UP000029493"/>
    </source>
</evidence>
<sequence>MGRWLLLGALASAPLASLQAAEAESCKTVRMGLVSWTDVIATSAIAKHLLEELGYEVKQTTASQQIIMAGIRDKRLDIYLGYWQPLMTPVVQPFLDAGQATQLPQPSLRDARTTLAVPTYLYDKGLKSFSDIARFQKSLGGKIYGLEAGVGSNQIIKQMIADDKFGLKDFRLIESGEIGIVSTLKRAVAREDDVVFFGWTPHPMNVNFDISFLSGSEDVFAPNDGKATVSTLTAPNYKTQCPNVQRLLENLTFTAEEESEMMIPIMDRAPAEQVAAQWLAKHPQRRDTWLQGVTRVDGTPLR</sequence>
<dbReference type="GO" id="GO:0043190">
    <property type="term" value="C:ATP-binding cassette (ABC) transporter complex"/>
    <property type="evidence" value="ECO:0007669"/>
    <property type="project" value="InterPro"/>
</dbReference>
<dbReference type="Proteomes" id="UP000029493">
    <property type="component" value="Chromosome"/>
</dbReference>
<dbReference type="GO" id="GO:0042597">
    <property type="term" value="C:periplasmic space"/>
    <property type="evidence" value="ECO:0007669"/>
    <property type="project" value="InterPro"/>
</dbReference>
<accession>A0A089YG47</accession>
<dbReference type="NCBIfam" id="TIGR03414">
    <property type="entry name" value="ABC_choline_bnd"/>
    <property type="match status" value="1"/>
</dbReference>
<proteinExistence type="predicted"/>
<reference evidence="3 4" key="1">
    <citation type="submission" date="2014-09" db="EMBL/GenBank/DDBJ databases">
        <authorList>
            <person name="Chan K.-G."/>
        </authorList>
    </citation>
    <scope>NUCLEOTIDE SEQUENCE [LARGE SCALE GENOMIC DNA]</scope>
    <source>
        <strain evidence="3 4">ND07</strain>
    </source>
</reference>
<gene>
    <name evidence="3" type="ORF">LK03_15875</name>
</gene>
<dbReference type="Gene3D" id="3.40.190.10">
    <property type="entry name" value="Periplasmic binding protein-like II"/>
    <property type="match status" value="1"/>
</dbReference>
<dbReference type="GO" id="GO:0033265">
    <property type="term" value="F:choline binding"/>
    <property type="evidence" value="ECO:0007669"/>
    <property type="project" value="InterPro"/>
</dbReference>
<organism evidence="3 4">
    <name type="scientific">Pseudomonas cremoricolorata</name>
    <dbReference type="NCBI Taxonomy" id="157783"/>
    <lineage>
        <taxon>Bacteria</taxon>
        <taxon>Pseudomonadati</taxon>
        <taxon>Pseudomonadota</taxon>
        <taxon>Gammaproteobacteria</taxon>
        <taxon>Pseudomonadales</taxon>
        <taxon>Pseudomonadaceae</taxon>
        <taxon>Pseudomonas</taxon>
    </lineage>
</organism>
<dbReference type="EMBL" id="CP009455">
    <property type="protein sequence ID" value="AIR90658.1"/>
    <property type="molecule type" value="Genomic_DNA"/>
</dbReference>
<dbReference type="Pfam" id="PF04069">
    <property type="entry name" value="OpuAC"/>
    <property type="match status" value="1"/>
</dbReference>